<evidence type="ECO:0000313" key="1">
    <source>
        <dbReference type="EMBL" id="KYN41412.1"/>
    </source>
</evidence>
<organism evidence="1 2">
    <name type="scientific">Trachymyrmex septentrionalis</name>
    <dbReference type="NCBI Taxonomy" id="34720"/>
    <lineage>
        <taxon>Eukaryota</taxon>
        <taxon>Metazoa</taxon>
        <taxon>Ecdysozoa</taxon>
        <taxon>Arthropoda</taxon>
        <taxon>Hexapoda</taxon>
        <taxon>Insecta</taxon>
        <taxon>Pterygota</taxon>
        <taxon>Neoptera</taxon>
        <taxon>Endopterygota</taxon>
        <taxon>Hymenoptera</taxon>
        <taxon>Apocrita</taxon>
        <taxon>Aculeata</taxon>
        <taxon>Formicoidea</taxon>
        <taxon>Formicidae</taxon>
        <taxon>Myrmicinae</taxon>
        <taxon>Trachymyrmex</taxon>
    </lineage>
</organism>
<dbReference type="Proteomes" id="UP000078541">
    <property type="component" value="Unassembled WGS sequence"/>
</dbReference>
<evidence type="ECO:0000313" key="2">
    <source>
        <dbReference type="Proteomes" id="UP000078541"/>
    </source>
</evidence>
<proteinExistence type="predicted"/>
<dbReference type="EMBL" id="KQ981488">
    <property type="protein sequence ID" value="KYN41412.1"/>
    <property type="molecule type" value="Genomic_DNA"/>
</dbReference>
<protein>
    <submittedName>
        <fullName evidence="1">Uncharacterized protein</fullName>
    </submittedName>
</protein>
<accession>A0A151JYA9</accession>
<dbReference type="STRING" id="34720.A0A151JYA9"/>
<reference evidence="1 2" key="1">
    <citation type="submission" date="2016-03" db="EMBL/GenBank/DDBJ databases">
        <title>Trachymyrmex septentrionalis WGS genome.</title>
        <authorList>
            <person name="Nygaard S."/>
            <person name="Hu H."/>
            <person name="Boomsma J."/>
            <person name="Zhang G."/>
        </authorList>
    </citation>
    <scope>NUCLEOTIDE SEQUENCE [LARGE SCALE GENOMIC DNA]</scope>
    <source>
        <strain evidence="1">Tsep2-gDNA-1</strain>
        <tissue evidence="1">Whole body</tissue>
    </source>
</reference>
<dbReference type="AlphaFoldDB" id="A0A151JYA9"/>
<keyword evidence="2" id="KW-1185">Reference proteome</keyword>
<sequence>MRQQGDGSYRELLSRIRVDLLTPSDYDILEKRKISFKGKSFETRLNKLRDFISNLSSDTVCLLSTCHMCNELNAAMLSRIISKKILLITKDTIDCISHMKKK</sequence>
<gene>
    <name evidence="1" type="ORF">ALC56_04175</name>
</gene>
<name>A0A151JYA9_9HYME</name>